<dbReference type="InterPro" id="IPR027417">
    <property type="entry name" value="P-loop_NTPase"/>
</dbReference>
<feature type="region of interest" description="Disordered" evidence="1">
    <location>
        <begin position="303"/>
        <end position="322"/>
    </location>
</feature>
<dbReference type="EMBL" id="CP090569">
    <property type="protein sequence ID" value="USF86257.1"/>
    <property type="molecule type" value="Genomic_DNA"/>
</dbReference>
<dbReference type="InterPro" id="IPR036680">
    <property type="entry name" value="SPOR-like_sf"/>
</dbReference>
<name>A0A9J6ZTY1_9GAMM</name>
<organism evidence="3 4">
    <name type="scientific">Candidatus Endoriftia persephonae</name>
    <dbReference type="NCBI Taxonomy" id="393765"/>
    <lineage>
        <taxon>Bacteria</taxon>
        <taxon>Pseudomonadati</taxon>
        <taxon>Pseudomonadota</taxon>
        <taxon>Gammaproteobacteria</taxon>
        <taxon>Chromatiales</taxon>
        <taxon>Sedimenticolaceae</taxon>
        <taxon>Candidatus Endoriftia</taxon>
    </lineage>
</organism>
<dbReference type="InterPro" id="IPR052026">
    <property type="entry name" value="ExeA_AAA_ATPase_DNA-bind"/>
</dbReference>
<dbReference type="SUPFAM" id="SSF52540">
    <property type="entry name" value="P-loop containing nucleoside triphosphate hydrolases"/>
    <property type="match status" value="1"/>
</dbReference>
<sequence>MYLKQFGLTRKPFAITPDTRRFFSGASRGAVLDALLYAITNGEGIVKLVGEVGSGKTMLSRMLGERLPASVDLVYIANPSLTADDILRAIAIELGFDIAQDARRFEVMQQLQSRLIQHHAEQRQVVVFIDEAQAMPLQTLEQIRLLSNLETRDHKLLQMVLFGQPELNRKLADPEIRQLRERITYSLELPPLSSEDVHAYLNFRLQQSGYQGVELFSRSLARRVHRYSQGLIRRINIIADKSLLAAYSEGSSQLRHHHIRLAAQESGLLHGTPRWLYAAASLLLGLTGLTLSQAERVPYPAAQPPSPVVAATPSEQTVSVAPEPAGTTLTEAALPATSKRSRDSDELINRRLRATRQLLTDDSAGGYSIQLLTTQQKPVYLKNFFAEHGEQLDPEQVFIYPLHSKGSDYFIVLYGHYADPKLADSALNALPTALTKGRPYIRSLRRMRDEAQPWQG</sequence>
<evidence type="ECO:0000256" key="1">
    <source>
        <dbReference type="SAM" id="MobiDB-lite"/>
    </source>
</evidence>
<dbReference type="SMART" id="SM00382">
    <property type="entry name" value="AAA"/>
    <property type="match status" value="1"/>
</dbReference>
<dbReference type="KEGG" id="eps:L0Y14_08850"/>
<protein>
    <submittedName>
        <fullName evidence="3">AAA family ATPase</fullName>
    </submittedName>
</protein>
<dbReference type="GO" id="GO:0016887">
    <property type="term" value="F:ATP hydrolysis activity"/>
    <property type="evidence" value="ECO:0007669"/>
    <property type="project" value="InterPro"/>
</dbReference>
<dbReference type="PANTHER" id="PTHR35894:SF1">
    <property type="entry name" value="PHOSPHORIBULOKINASE _ URIDINE KINASE FAMILY"/>
    <property type="match status" value="1"/>
</dbReference>
<dbReference type="Proteomes" id="UP001056649">
    <property type="component" value="Chromosome"/>
</dbReference>
<dbReference type="Pfam" id="PF13401">
    <property type="entry name" value="AAA_22"/>
    <property type="match status" value="1"/>
</dbReference>
<evidence type="ECO:0000259" key="2">
    <source>
        <dbReference type="SMART" id="SM00382"/>
    </source>
</evidence>
<dbReference type="GO" id="GO:0042834">
    <property type="term" value="F:peptidoglycan binding"/>
    <property type="evidence" value="ECO:0007669"/>
    <property type="project" value="InterPro"/>
</dbReference>
<proteinExistence type="predicted"/>
<evidence type="ECO:0000313" key="3">
    <source>
        <dbReference type="EMBL" id="USF86257.1"/>
    </source>
</evidence>
<gene>
    <name evidence="3" type="ORF">L0Y14_08850</name>
</gene>
<dbReference type="RefSeq" id="WP_006473780.1">
    <property type="nucleotide sequence ID" value="NZ_CP090569.1"/>
</dbReference>
<keyword evidence="4" id="KW-1185">Reference proteome</keyword>
<feature type="domain" description="AAA+ ATPase" evidence="2">
    <location>
        <begin position="42"/>
        <end position="364"/>
    </location>
</feature>
<dbReference type="PANTHER" id="PTHR35894">
    <property type="entry name" value="GENERAL SECRETION PATHWAY PROTEIN A-RELATED"/>
    <property type="match status" value="1"/>
</dbReference>
<dbReference type="InterPro" id="IPR049945">
    <property type="entry name" value="AAA_22"/>
</dbReference>
<dbReference type="Gene3D" id="3.40.50.300">
    <property type="entry name" value="P-loop containing nucleotide triphosphate hydrolases"/>
    <property type="match status" value="1"/>
</dbReference>
<reference evidence="3" key="1">
    <citation type="journal article" date="2022" name="Mol. Ecol. Resour.">
        <title>The complete and closed genome of the facultative generalist Candidatus Endoriftia persephone from deep-sea hydrothermal vents.</title>
        <authorList>
            <person name="de Oliveira A.L."/>
            <person name="Srivastava A."/>
            <person name="Espada-Hinojosa S."/>
            <person name="Bright M."/>
        </authorList>
    </citation>
    <scope>NUCLEOTIDE SEQUENCE</scope>
    <source>
        <strain evidence="3">Tica-EPR-9o50.N</strain>
    </source>
</reference>
<evidence type="ECO:0000313" key="4">
    <source>
        <dbReference type="Proteomes" id="UP001056649"/>
    </source>
</evidence>
<dbReference type="Gene3D" id="3.30.70.1070">
    <property type="entry name" value="Sporulation related repeat"/>
    <property type="match status" value="1"/>
</dbReference>
<dbReference type="InterPro" id="IPR003593">
    <property type="entry name" value="AAA+_ATPase"/>
</dbReference>
<dbReference type="AlphaFoldDB" id="A0A9J6ZTY1"/>
<accession>A0A9J6ZTY1</accession>
<dbReference type="CDD" id="cd00009">
    <property type="entry name" value="AAA"/>
    <property type="match status" value="1"/>
</dbReference>